<evidence type="ECO:0000256" key="2">
    <source>
        <dbReference type="SAM" id="SignalP"/>
    </source>
</evidence>
<organism evidence="3 4">
    <name type="scientific">Plantibacter cousiniae</name>
    <name type="common">nom. nud.</name>
    <dbReference type="NCBI Taxonomy" id="199709"/>
    <lineage>
        <taxon>Bacteria</taxon>
        <taxon>Bacillati</taxon>
        <taxon>Actinomycetota</taxon>
        <taxon>Actinomycetes</taxon>
        <taxon>Micrococcales</taxon>
        <taxon>Microbacteriaceae</taxon>
        <taxon>Plantibacter</taxon>
    </lineage>
</organism>
<dbReference type="Proteomes" id="UP000190827">
    <property type="component" value="Unassembled WGS sequence"/>
</dbReference>
<keyword evidence="4" id="KW-1185">Reference proteome</keyword>
<keyword evidence="2" id="KW-0732">Signal</keyword>
<dbReference type="RefSeq" id="WP_167374562.1">
    <property type="nucleotide sequence ID" value="NZ_FUZO01000002.1"/>
</dbReference>
<dbReference type="EMBL" id="FUZO01000002">
    <property type="protein sequence ID" value="SKC70064.1"/>
    <property type="molecule type" value="Genomic_DNA"/>
</dbReference>
<evidence type="ECO:0000313" key="4">
    <source>
        <dbReference type="Proteomes" id="UP000190827"/>
    </source>
</evidence>
<feature type="chain" id="PRO_5047389242" description="Peptidase propeptide and YPEB domain-containing protein" evidence="2">
    <location>
        <begin position="33"/>
        <end position="215"/>
    </location>
</feature>
<evidence type="ECO:0000256" key="1">
    <source>
        <dbReference type="SAM" id="MobiDB-lite"/>
    </source>
</evidence>
<sequence length="215" mass="21775">MSFTRAHRRPVVAVLAIAAALALAGCSGGAGASTPATTETATTTTATPTSSPTPTPTGPDLADPASWIVSFTGVGPIEVGAPIEGTASFMTAFTVATQEACPWVTAYAADGLPSVWLPDPQSTGVVNQIVLQAWGGPASAAVAASPTTAEGVGVGSTLEELRAAYPALTEQQGKYAVFYAVTDDAGHWINFSVTDDLVDGIVVRDEAKIDSEYCG</sequence>
<dbReference type="PROSITE" id="PS51257">
    <property type="entry name" value="PROKAR_LIPOPROTEIN"/>
    <property type="match status" value="1"/>
</dbReference>
<protein>
    <recommendedName>
        <fullName evidence="5">Peptidase propeptide and YPEB domain-containing protein</fullName>
    </recommendedName>
</protein>
<evidence type="ECO:0000313" key="3">
    <source>
        <dbReference type="EMBL" id="SKC70064.1"/>
    </source>
</evidence>
<feature type="compositionally biased region" description="Low complexity" evidence="1">
    <location>
        <begin position="32"/>
        <end position="50"/>
    </location>
</feature>
<reference evidence="3 4" key="1">
    <citation type="submission" date="2017-02" db="EMBL/GenBank/DDBJ databases">
        <authorList>
            <person name="Varghese N."/>
            <person name="Submissions S."/>
        </authorList>
    </citation>
    <scope>NUCLEOTIDE SEQUENCE [LARGE SCALE GENOMIC DNA]</scope>
    <source>
        <strain evidence="3 4">VKM Ac-1787</strain>
    </source>
</reference>
<proteinExistence type="predicted"/>
<feature type="region of interest" description="Disordered" evidence="1">
    <location>
        <begin position="31"/>
        <end position="62"/>
    </location>
</feature>
<feature type="signal peptide" evidence="2">
    <location>
        <begin position="1"/>
        <end position="32"/>
    </location>
</feature>
<comment type="caution">
    <text evidence="3">The sequence shown here is derived from an EMBL/GenBank/DDBJ whole genome shotgun (WGS) entry which is preliminary data.</text>
</comment>
<accession>A0ABY1LP69</accession>
<name>A0ABY1LP69_9MICO</name>
<gene>
    <name evidence="3" type="ORF">SAMN06295973_3074</name>
</gene>
<evidence type="ECO:0008006" key="5">
    <source>
        <dbReference type="Google" id="ProtNLM"/>
    </source>
</evidence>